<evidence type="ECO:0000313" key="1">
    <source>
        <dbReference type="EMBL" id="MPC68210.1"/>
    </source>
</evidence>
<comment type="caution">
    <text evidence="1">The sequence shown here is derived from an EMBL/GenBank/DDBJ whole genome shotgun (WGS) entry which is preliminary data.</text>
</comment>
<evidence type="ECO:0000313" key="2">
    <source>
        <dbReference type="Proteomes" id="UP000324222"/>
    </source>
</evidence>
<dbReference type="Proteomes" id="UP000324222">
    <property type="component" value="Unassembled WGS sequence"/>
</dbReference>
<name>A0A5B7H7S8_PORTR</name>
<protein>
    <submittedName>
        <fullName evidence="1">Uncharacterized protein</fullName>
    </submittedName>
</protein>
<reference evidence="1 2" key="1">
    <citation type="submission" date="2019-05" db="EMBL/GenBank/DDBJ databases">
        <title>Another draft genome of Portunus trituberculatus and its Hox gene families provides insights of decapod evolution.</title>
        <authorList>
            <person name="Jeong J.-H."/>
            <person name="Song I."/>
            <person name="Kim S."/>
            <person name="Choi T."/>
            <person name="Kim D."/>
            <person name="Ryu S."/>
            <person name="Kim W."/>
        </authorList>
    </citation>
    <scope>NUCLEOTIDE SEQUENCE [LARGE SCALE GENOMIC DNA]</scope>
    <source>
        <tissue evidence="1">Muscle</tissue>
    </source>
</reference>
<keyword evidence="2" id="KW-1185">Reference proteome</keyword>
<sequence length="78" mass="8697">MELPCIFCASDRRLGSNSSSSSCALYCPDSLRRSRTKDALQSTFFGYYLLTEYSIYKIDALTIHNQKDLNLVCISGGS</sequence>
<proteinExistence type="predicted"/>
<gene>
    <name evidence="1" type="ORF">E2C01_062407</name>
</gene>
<dbReference type="EMBL" id="VSRR010027472">
    <property type="protein sequence ID" value="MPC68210.1"/>
    <property type="molecule type" value="Genomic_DNA"/>
</dbReference>
<dbReference type="AlphaFoldDB" id="A0A5B7H7S8"/>
<organism evidence="1 2">
    <name type="scientific">Portunus trituberculatus</name>
    <name type="common">Swimming crab</name>
    <name type="synonym">Neptunus trituberculatus</name>
    <dbReference type="NCBI Taxonomy" id="210409"/>
    <lineage>
        <taxon>Eukaryota</taxon>
        <taxon>Metazoa</taxon>
        <taxon>Ecdysozoa</taxon>
        <taxon>Arthropoda</taxon>
        <taxon>Crustacea</taxon>
        <taxon>Multicrustacea</taxon>
        <taxon>Malacostraca</taxon>
        <taxon>Eumalacostraca</taxon>
        <taxon>Eucarida</taxon>
        <taxon>Decapoda</taxon>
        <taxon>Pleocyemata</taxon>
        <taxon>Brachyura</taxon>
        <taxon>Eubrachyura</taxon>
        <taxon>Portunoidea</taxon>
        <taxon>Portunidae</taxon>
        <taxon>Portuninae</taxon>
        <taxon>Portunus</taxon>
    </lineage>
</organism>
<accession>A0A5B7H7S8</accession>